<accession>E0XS34</accession>
<protein>
    <submittedName>
        <fullName evidence="1">Uncharacterized protein</fullName>
    </submittedName>
</protein>
<proteinExistence type="predicted"/>
<organism evidence="1">
    <name type="scientific">uncultured delta proteobacterium HF0070_10I02</name>
    <dbReference type="NCBI Taxonomy" id="710824"/>
    <lineage>
        <taxon>Bacteria</taxon>
        <taxon>Deltaproteobacteria</taxon>
        <taxon>environmental samples</taxon>
    </lineage>
</organism>
<sequence>MVGDESFCTADSGGTCPINDEHDMLGIEEYTVVASDNVQYPVGRTVRKVISGYTKAVEDE</sequence>
<reference evidence="1" key="1">
    <citation type="journal article" date="2011" name="Environ. Microbiol.">
        <title>Time-series analyses of Monterey Bay coastal microbial picoplankton using a 'genome proxy' microarray.</title>
        <authorList>
            <person name="Rich V.I."/>
            <person name="Pham V.D."/>
            <person name="Eppley J."/>
            <person name="Shi Y."/>
            <person name="DeLong E.F."/>
        </authorList>
    </citation>
    <scope>NUCLEOTIDE SEQUENCE</scope>
</reference>
<dbReference type="AlphaFoldDB" id="E0XS34"/>
<name>E0XS34_9DELT</name>
<evidence type="ECO:0000313" key="1">
    <source>
        <dbReference type="EMBL" id="ADI17225.1"/>
    </source>
</evidence>
<dbReference type="EMBL" id="GU474857">
    <property type="protein sequence ID" value="ADI17225.1"/>
    <property type="molecule type" value="Genomic_DNA"/>
</dbReference>